<accession>A0ABY4F9A5</accession>
<dbReference type="EMBL" id="CP095049">
    <property type="protein sequence ID" value="UOQ52707.1"/>
    <property type="molecule type" value="Genomic_DNA"/>
</dbReference>
<organism evidence="1 2">
    <name type="scientific">Hymenobacter cellulosivorans</name>
    <dbReference type="NCBI Taxonomy" id="2932249"/>
    <lineage>
        <taxon>Bacteria</taxon>
        <taxon>Pseudomonadati</taxon>
        <taxon>Bacteroidota</taxon>
        <taxon>Cytophagia</taxon>
        <taxon>Cytophagales</taxon>
        <taxon>Hymenobacteraceae</taxon>
        <taxon>Hymenobacter</taxon>
    </lineage>
</organism>
<keyword evidence="2" id="KW-1185">Reference proteome</keyword>
<name>A0ABY4F9A5_9BACT</name>
<dbReference type="RefSeq" id="WP_244716950.1">
    <property type="nucleotide sequence ID" value="NZ_CP095049.1"/>
</dbReference>
<evidence type="ECO:0000313" key="1">
    <source>
        <dbReference type="EMBL" id="UOQ52707.1"/>
    </source>
</evidence>
<proteinExistence type="predicted"/>
<dbReference type="Proteomes" id="UP000831785">
    <property type="component" value="Chromosome"/>
</dbReference>
<evidence type="ECO:0000313" key="2">
    <source>
        <dbReference type="Proteomes" id="UP000831785"/>
    </source>
</evidence>
<gene>
    <name evidence="1" type="ORF">MUN80_23540</name>
</gene>
<sequence length="78" mass="8221">MNLVPFELHLTTDALPTHRLDDFVAVCRQLGAKPLLIELAQGQVVQQPMLSKVALLPDVAAALALAAADADFLKSGGT</sequence>
<protein>
    <submittedName>
        <fullName evidence="1">Uncharacterized protein</fullName>
    </submittedName>
</protein>
<reference evidence="1 2" key="1">
    <citation type="submission" date="2022-04" db="EMBL/GenBank/DDBJ databases">
        <title>Hymenobacter sp. isolated from the air.</title>
        <authorList>
            <person name="Won M."/>
            <person name="Lee C.-M."/>
            <person name="Woen H.-Y."/>
            <person name="Kwon S.-W."/>
        </authorList>
    </citation>
    <scope>NUCLEOTIDE SEQUENCE [LARGE SCALE GENOMIC DNA]</scope>
    <source>
        <strain evidence="2">5116 S-27</strain>
    </source>
</reference>